<dbReference type="PIRSF" id="PIRSF022704">
    <property type="entry name" value="UCP022704"/>
    <property type="match status" value="1"/>
</dbReference>
<reference evidence="1 2" key="1">
    <citation type="submission" date="2021-02" db="EMBL/GenBank/DDBJ databases">
        <title>Leptospira ainlahdjerensis sp. nov., Leptospira ainazelensis sp. nov., Leptospira abararensis sp. nov. and Leptospira chreensis sp. nov., four new species isolated from water sources in Algeria.</title>
        <authorList>
            <person name="Amara Korba A."/>
            <person name="Kainiu M."/>
            <person name="Vincent A.T."/>
            <person name="Mariet J.-F."/>
            <person name="Veyrier F.J."/>
            <person name="Goarant C."/>
            <person name="Picardeau M."/>
        </authorList>
    </citation>
    <scope>NUCLEOTIDE SEQUENCE [LARGE SCALE GENOMIC DNA]</scope>
    <source>
        <strain evidence="1 2">201903070</strain>
    </source>
</reference>
<sequence length="195" mass="23374">MFKNEEELDKDFFWKNPPKFEIKNHRLFFKTSPDTDFWQRTHYGFRRDNGHCLLKNITADFSLSVRTEFYPKKQYDQCGLIVRIDSENWIKTSIEYETSDHSRLGSVVTNLGYSDWATLDIHSKIYTMWYRIQNKENDFLLEYSENGMDWKQLRMTHLLSNRRPFAVGIYACSPMESSFDCIFDHFELGASEWPV</sequence>
<dbReference type="SUPFAM" id="SSF49899">
    <property type="entry name" value="Concanavalin A-like lectins/glucanases"/>
    <property type="match status" value="1"/>
</dbReference>
<dbReference type="PANTHER" id="PTHR35332:SF2">
    <property type="entry name" value="REGULATION OF ENOLASE PROTEIN 1"/>
    <property type="match status" value="1"/>
</dbReference>
<dbReference type="InterPro" id="IPR009784">
    <property type="entry name" value="DUF1349"/>
</dbReference>
<proteinExistence type="predicted"/>
<dbReference type="InterPro" id="IPR013320">
    <property type="entry name" value="ConA-like_dom_sf"/>
</dbReference>
<keyword evidence="2" id="KW-1185">Reference proteome</keyword>
<dbReference type="EMBL" id="JAFFPU010000011">
    <property type="protein sequence ID" value="MBM9576028.1"/>
    <property type="molecule type" value="Genomic_DNA"/>
</dbReference>
<evidence type="ECO:0000313" key="2">
    <source>
        <dbReference type="Proteomes" id="UP000724686"/>
    </source>
</evidence>
<evidence type="ECO:0000313" key="1">
    <source>
        <dbReference type="EMBL" id="MBM9576028.1"/>
    </source>
</evidence>
<dbReference type="RefSeq" id="WP_205278220.1">
    <property type="nucleotide sequence ID" value="NZ_JAFFPU010000011.1"/>
</dbReference>
<dbReference type="Pfam" id="PF07081">
    <property type="entry name" value="DUF1349"/>
    <property type="match status" value="1"/>
</dbReference>
<dbReference type="InterPro" id="IPR015987">
    <property type="entry name" value="UCP022704"/>
</dbReference>
<name>A0ABS2U7V3_9LEPT</name>
<comment type="caution">
    <text evidence="1">The sequence shown here is derived from an EMBL/GenBank/DDBJ whole genome shotgun (WGS) entry which is preliminary data.</text>
</comment>
<gene>
    <name evidence="1" type="ORF">JWG45_02580</name>
</gene>
<dbReference type="Proteomes" id="UP000724686">
    <property type="component" value="Unassembled WGS sequence"/>
</dbReference>
<organism evidence="1 2">
    <name type="scientific">Leptospira ainlahdjerensis</name>
    <dbReference type="NCBI Taxonomy" id="2810033"/>
    <lineage>
        <taxon>Bacteria</taxon>
        <taxon>Pseudomonadati</taxon>
        <taxon>Spirochaetota</taxon>
        <taxon>Spirochaetia</taxon>
        <taxon>Leptospirales</taxon>
        <taxon>Leptospiraceae</taxon>
        <taxon>Leptospira</taxon>
    </lineage>
</organism>
<dbReference type="PANTHER" id="PTHR35332">
    <property type="entry name" value="REGULATION OF ENOLASE PROTEIN 1"/>
    <property type="match status" value="1"/>
</dbReference>
<accession>A0ABS2U7V3</accession>
<dbReference type="Gene3D" id="2.60.120.200">
    <property type="match status" value="1"/>
</dbReference>
<protein>
    <submittedName>
        <fullName evidence="1">DUF1349 domain-containing protein</fullName>
    </submittedName>
</protein>